<evidence type="ECO:0000313" key="2">
    <source>
        <dbReference type="EMBL" id="MET4582486.1"/>
    </source>
</evidence>
<comment type="caution">
    <text evidence="2">The sequence shown here is derived from an EMBL/GenBank/DDBJ whole genome shotgun (WGS) entry which is preliminary data.</text>
</comment>
<dbReference type="Gene3D" id="3.10.180.10">
    <property type="entry name" value="2,3-Dihydroxybiphenyl 1,2-Dioxygenase, domain 1"/>
    <property type="match status" value="1"/>
</dbReference>
<name>A0ABV2QN60_9MICO</name>
<dbReference type="PANTHER" id="PTHR36503">
    <property type="entry name" value="BLR2520 PROTEIN"/>
    <property type="match status" value="1"/>
</dbReference>
<dbReference type="Proteomes" id="UP001549257">
    <property type="component" value="Unassembled WGS sequence"/>
</dbReference>
<gene>
    <name evidence="2" type="ORF">ABIE21_001996</name>
</gene>
<dbReference type="InterPro" id="IPR029068">
    <property type="entry name" value="Glyas_Bleomycin-R_OHBP_Dase"/>
</dbReference>
<dbReference type="PANTHER" id="PTHR36503:SF1">
    <property type="entry name" value="BLR2520 PROTEIN"/>
    <property type="match status" value="1"/>
</dbReference>
<dbReference type="SUPFAM" id="SSF54593">
    <property type="entry name" value="Glyoxalase/Bleomycin resistance protein/Dihydroxybiphenyl dioxygenase"/>
    <property type="match status" value="1"/>
</dbReference>
<evidence type="ECO:0000259" key="1">
    <source>
        <dbReference type="PROSITE" id="PS51819"/>
    </source>
</evidence>
<proteinExistence type="predicted"/>
<dbReference type="EMBL" id="JBEPSJ010000002">
    <property type="protein sequence ID" value="MET4582486.1"/>
    <property type="molecule type" value="Genomic_DNA"/>
</dbReference>
<dbReference type="InterPro" id="IPR004360">
    <property type="entry name" value="Glyas_Fos-R_dOase_dom"/>
</dbReference>
<dbReference type="PROSITE" id="PS51819">
    <property type="entry name" value="VOC"/>
    <property type="match status" value="1"/>
</dbReference>
<feature type="domain" description="VOC" evidence="1">
    <location>
        <begin position="4"/>
        <end position="129"/>
    </location>
</feature>
<evidence type="ECO:0000313" key="3">
    <source>
        <dbReference type="Proteomes" id="UP001549257"/>
    </source>
</evidence>
<sequence>MEPRISVITLGVADLDRSYRFYAEGLGLPTTRKASEGIVFFQTRGATLALYPYESLADDVGPGWNAPRSRFPGITLAHNVRERHEVDEVLAAAVAAGATIVKTADDTDWGGYSGYFTDPDGYLWEIAWGAFELNDDGALAVS</sequence>
<dbReference type="CDD" id="cd07251">
    <property type="entry name" value="VOC_like"/>
    <property type="match status" value="1"/>
</dbReference>
<organism evidence="2 3">
    <name type="scientific">Conyzicola nivalis</name>
    <dbReference type="NCBI Taxonomy" id="1477021"/>
    <lineage>
        <taxon>Bacteria</taxon>
        <taxon>Bacillati</taxon>
        <taxon>Actinomycetota</taxon>
        <taxon>Actinomycetes</taxon>
        <taxon>Micrococcales</taxon>
        <taxon>Microbacteriaceae</taxon>
        <taxon>Conyzicola</taxon>
    </lineage>
</organism>
<dbReference type="Pfam" id="PF00903">
    <property type="entry name" value="Glyoxalase"/>
    <property type="match status" value="1"/>
</dbReference>
<accession>A0ABV2QN60</accession>
<reference evidence="2 3" key="1">
    <citation type="submission" date="2024-06" db="EMBL/GenBank/DDBJ databases">
        <title>Sorghum-associated microbial communities from plants grown in Nebraska, USA.</title>
        <authorList>
            <person name="Schachtman D."/>
        </authorList>
    </citation>
    <scope>NUCLEOTIDE SEQUENCE [LARGE SCALE GENOMIC DNA]</scope>
    <source>
        <strain evidence="2 3">2857</strain>
    </source>
</reference>
<protein>
    <submittedName>
        <fullName evidence="2">Catechol 2,3-dioxygenase-like lactoylglutathione lyase family enzyme</fullName>
    </submittedName>
</protein>
<dbReference type="RefSeq" id="WP_354024673.1">
    <property type="nucleotide sequence ID" value="NZ_JBEPSJ010000002.1"/>
</dbReference>
<dbReference type="InterPro" id="IPR037523">
    <property type="entry name" value="VOC_core"/>
</dbReference>
<keyword evidence="3" id="KW-1185">Reference proteome</keyword>